<evidence type="ECO:0000313" key="1">
    <source>
        <dbReference type="EMBL" id="MFM9329452.1"/>
    </source>
</evidence>
<protein>
    <submittedName>
        <fullName evidence="1">Gfo/Idh/MocA family protein</fullName>
    </submittedName>
</protein>
<keyword evidence="2" id="KW-1185">Reference proteome</keyword>
<reference evidence="1" key="1">
    <citation type="submission" date="2024-12" db="EMBL/GenBank/DDBJ databases">
        <authorList>
            <person name="Wu N."/>
        </authorList>
    </citation>
    <scope>NUCLEOTIDE SEQUENCE</scope>
    <source>
        <strain evidence="1">P15</strain>
    </source>
</reference>
<dbReference type="EMBL" id="JBJURJ010000008">
    <property type="protein sequence ID" value="MFM9329452.1"/>
    <property type="molecule type" value="Genomic_DNA"/>
</dbReference>
<proteinExistence type="predicted"/>
<gene>
    <name evidence="1" type="ORF">ACI1P1_14255</name>
</gene>
<evidence type="ECO:0000313" key="2">
    <source>
        <dbReference type="Proteomes" id="UP001631969"/>
    </source>
</evidence>
<sequence length="387" mass="42769">MIRVAIIGTGNISAAHINAYLAFPERCKIVALVDIYPEKAQAKKEQFGLDADVYDSHKLLLGSEDIDLVSICTPPFSHAEIAVDFLNDSRHVIVEKPMAASLEECDRMNAAAAKRGTVFSVIAQNRFLNPIMNLKHVLDSGKIGRVLHAQVDSFWWRGHCYYDLWWRGLWSKEGGGCTLNHAVHHIDMLGWMMGLPNKVSALLSNAAHDNAEIEDISIAALQYEKGAVAQVTSSVIHHGEEQQLIFQGENARISAPWKVHASTSLENGFPKKNEELEQELNDLYSTLPQLTHQAHEGQIENVLTAIETGGAPFITGESGRMTIELITAIYKAGFQQKTVELPITKSDPYYTVQGIMENAPHFYEKTNSVINLGSSQEITLGGSYSSK</sequence>
<accession>A0ACC7NYI1</accession>
<comment type="caution">
    <text evidence="1">The sequence shown here is derived from an EMBL/GenBank/DDBJ whole genome shotgun (WGS) entry which is preliminary data.</text>
</comment>
<organism evidence="1 2">
    <name type="scientific">Paenibacillus mesotrionivorans</name>
    <dbReference type="NCBI Taxonomy" id="3160968"/>
    <lineage>
        <taxon>Bacteria</taxon>
        <taxon>Bacillati</taxon>
        <taxon>Bacillota</taxon>
        <taxon>Bacilli</taxon>
        <taxon>Bacillales</taxon>
        <taxon>Paenibacillaceae</taxon>
        <taxon>Paenibacillus</taxon>
    </lineage>
</organism>
<name>A0ACC7NYI1_9BACL</name>
<dbReference type="Proteomes" id="UP001631969">
    <property type="component" value="Unassembled WGS sequence"/>
</dbReference>